<keyword evidence="2" id="KW-1185">Reference proteome</keyword>
<evidence type="ECO:0000313" key="2">
    <source>
        <dbReference type="Proteomes" id="UP000291469"/>
    </source>
</evidence>
<dbReference type="Proteomes" id="UP000291469">
    <property type="component" value="Chromosome"/>
</dbReference>
<dbReference type="Gene3D" id="3.30.530.20">
    <property type="match status" value="1"/>
</dbReference>
<dbReference type="OrthoDB" id="8417725at2"/>
<dbReference type="Pfam" id="PF10604">
    <property type="entry name" value="Polyketide_cyc2"/>
    <property type="match status" value="1"/>
</dbReference>
<evidence type="ECO:0000313" key="1">
    <source>
        <dbReference type="EMBL" id="QBI21905.1"/>
    </source>
</evidence>
<dbReference type="InterPro" id="IPR019587">
    <property type="entry name" value="Polyketide_cyclase/dehydratase"/>
</dbReference>
<proteinExistence type="predicted"/>
<dbReference type="InterPro" id="IPR023393">
    <property type="entry name" value="START-like_dom_sf"/>
</dbReference>
<gene>
    <name evidence="1" type="ORF">ER308_04240</name>
</gene>
<organism evidence="1 2">
    <name type="scientific">Egibacter rhizosphaerae</name>
    <dbReference type="NCBI Taxonomy" id="1670831"/>
    <lineage>
        <taxon>Bacteria</taxon>
        <taxon>Bacillati</taxon>
        <taxon>Actinomycetota</taxon>
        <taxon>Nitriliruptoria</taxon>
        <taxon>Egibacterales</taxon>
        <taxon>Egibacteraceae</taxon>
        <taxon>Egibacter</taxon>
    </lineage>
</organism>
<reference evidence="1 2" key="1">
    <citation type="submission" date="2019-01" db="EMBL/GenBank/DDBJ databases">
        <title>Egibacter rhizosphaerae EGI 80759T.</title>
        <authorList>
            <person name="Chen D.-D."/>
            <person name="Tian Y."/>
            <person name="Jiao J.-Y."/>
            <person name="Zhang X.-T."/>
            <person name="Zhang Y.-G."/>
            <person name="Zhang Y."/>
            <person name="Xiao M."/>
            <person name="Shu W.-S."/>
            <person name="Li W.-J."/>
        </authorList>
    </citation>
    <scope>NUCLEOTIDE SEQUENCE [LARGE SCALE GENOMIC DNA]</scope>
    <source>
        <strain evidence="1 2">EGI 80759</strain>
    </source>
</reference>
<dbReference type="EMBL" id="CP036402">
    <property type="protein sequence ID" value="QBI21905.1"/>
    <property type="molecule type" value="Genomic_DNA"/>
</dbReference>
<sequence>MHENDDGHRSVEAAVEVPGSPEDVWRAIATGPGISSWFVPTTSDERVGGETVNSFGPGMDAVARITEWNPPHRYAAESEEPAETEEGPGTVATEWIVEARDGGRCVVRVVHRWFAETDRWDGEFEGHAYGWSSSFFRMLRLYLTHFAGQKCSAFDLAAFSNTPPPEAWRTIKSAVRIDEEARRVEAPAGAPELSGAVESTEITDPDLLGVRESSPQIRAALEGMGGEEPELLLRLERPAPGIAHLFLMPMGEQTMVSIRFFLYGDQGAAAAADAEQAWNDWLAARFPQDAPA</sequence>
<dbReference type="AlphaFoldDB" id="A0A411YL30"/>
<dbReference type="SUPFAM" id="SSF55961">
    <property type="entry name" value="Bet v1-like"/>
    <property type="match status" value="1"/>
</dbReference>
<name>A0A411YL30_9ACTN</name>
<dbReference type="CDD" id="cd07814">
    <property type="entry name" value="SRPBCC_CalC_Aha1-like"/>
    <property type="match status" value="1"/>
</dbReference>
<dbReference type="KEGG" id="erz:ER308_04240"/>
<accession>A0A411YL30</accession>
<protein>
    <submittedName>
        <fullName evidence="1">SRPBCC domain-containing protein</fullName>
    </submittedName>
</protein>